<organism evidence="2 3">
    <name type="scientific">Deinococcus taklimakanensis</name>
    <dbReference type="NCBI Taxonomy" id="536443"/>
    <lineage>
        <taxon>Bacteria</taxon>
        <taxon>Thermotogati</taxon>
        <taxon>Deinococcota</taxon>
        <taxon>Deinococci</taxon>
        <taxon>Deinococcales</taxon>
        <taxon>Deinococcaceae</taxon>
        <taxon>Deinococcus</taxon>
    </lineage>
</organism>
<dbReference type="PANTHER" id="PTHR12147:SF26">
    <property type="entry name" value="PEPTIDASE M28 DOMAIN-CONTAINING PROTEIN"/>
    <property type="match status" value="1"/>
</dbReference>
<reference evidence="3" key="1">
    <citation type="journal article" date="2019" name="Int. J. Syst. Evol. Microbiol.">
        <title>The Global Catalogue of Microorganisms (GCM) 10K type strain sequencing project: providing services to taxonomists for standard genome sequencing and annotation.</title>
        <authorList>
            <consortium name="The Broad Institute Genomics Platform"/>
            <consortium name="The Broad Institute Genome Sequencing Center for Infectious Disease"/>
            <person name="Wu L."/>
            <person name="Ma J."/>
        </authorList>
    </citation>
    <scope>NUCLEOTIDE SEQUENCE [LARGE SCALE GENOMIC DNA]</scope>
    <source>
        <strain evidence="3">KCTC 33842</strain>
    </source>
</reference>
<name>A0ABW5P1V8_9DEIO</name>
<comment type="caution">
    <text evidence="2">The sequence shown here is derived from an EMBL/GenBank/DDBJ whole genome shotgun (WGS) entry which is preliminary data.</text>
</comment>
<proteinExistence type="predicted"/>
<dbReference type="SUPFAM" id="SSF53187">
    <property type="entry name" value="Zn-dependent exopeptidases"/>
    <property type="match status" value="1"/>
</dbReference>
<dbReference type="RefSeq" id="WP_386842872.1">
    <property type="nucleotide sequence ID" value="NZ_JBHUMK010000011.1"/>
</dbReference>
<dbReference type="Pfam" id="PF04389">
    <property type="entry name" value="Peptidase_M28"/>
    <property type="match status" value="1"/>
</dbReference>
<feature type="domain" description="Peptidase M28" evidence="1">
    <location>
        <begin position="243"/>
        <end position="409"/>
    </location>
</feature>
<dbReference type="Gene3D" id="3.50.30.30">
    <property type="match status" value="1"/>
</dbReference>
<dbReference type="PANTHER" id="PTHR12147">
    <property type="entry name" value="METALLOPEPTIDASE M28 FAMILY MEMBER"/>
    <property type="match status" value="1"/>
</dbReference>
<evidence type="ECO:0000313" key="2">
    <source>
        <dbReference type="EMBL" id="MFD2608389.1"/>
    </source>
</evidence>
<dbReference type="EMBL" id="JBHUMK010000011">
    <property type="protein sequence ID" value="MFD2608389.1"/>
    <property type="molecule type" value="Genomic_DNA"/>
</dbReference>
<sequence length="458" mass="49371">MTQPESRLFGHERRRTLPTRPRPPVWKWALPALALVGAGWWAADWVKRPHDLPVQAQATQRTVAQDWRTLRAFGPRDPGSAGHRRAVDWLATQLEALGYTVTRQPVPLTAVVDRGSSLQVGGRTFPTRALDGIAGGEFTGRLVRVPPEASVDELLELGLQGAVALTTCGSGSWQAQVERLMGAGAQGAVLIDTCPSRPRRPVDALLQPVVLVPQSSQGALLALAGQKAHLSARTTARPVSGENLIARRVSAEPEVVVMAHHDTLPGSPGAESNGSGVLAVLEAARREVGTPMQERTWFLLLDGGEARMRGSDLLTREYVYPLRQTRAALNLDGVGRAGVPLEAATDSTEVTAAPLDPLLVQARPELRFFTEERDPAQPRFGRSRPLIGNSDHLPFKYQHVRTVLLQRGTNPRGGQPDDTQLDPAQVEDAAAFVVKAGQVLLGAPFTPREPCSLNGRGC</sequence>
<gene>
    <name evidence="2" type="ORF">ACFSR9_02905</name>
</gene>
<dbReference type="InterPro" id="IPR045175">
    <property type="entry name" value="M28_fam"/>
</dbReference>
<evidence type="ECO:0000313" key="3">
    <source>
        <dbReference type="Proteomes" id="UP001597475"/>
    </source>
</evidence>
<protein>
    <submittedName>
        <fullName evidence="2">M28 family peptidase</fullName>
    </submittedName>
</protein>
<evidence type="ECO:0000259" key="1">
    <source>
        <dbReference type="Pfam" id="PF04389"/>
    </source>
</evidence>
<keyword evidence="3" id="KW-1185">Reference proteome</keyword>
<dbReference type="InterPro" id="IPR007484">
    <property type="entry name" value="Peptidase_M28"/>
</dbReference>
<dbReference type="Proteomes" id="UP001597475">
    <property type="component" value="Unassembled WGS sequence"/>
</dbReference>
<dbReference type="Gene3D" id="3.40.630.10">
    <property type="entry name" value="Zn peptidases"/>
    <property type="match status" value="1"/>
</dbReference>
<accession>A0ABW5P1V8</accession>